<evidence type="ECO:0000313" key="3">
    <source>
        <dbReference type="Proteomes" id="UP000324897"/>
    </source>
</evidence>
<dbReference type="AlphaFoldDB" id="A0A5J9TA76"/>
<dbReference type="Gramene" id="TVU08273">
    <property type="protein sequence ID" value="TVU08273"/>
    <property type="gene ID" value="EJB05_41671"/>
</dbReference>
<organism evidence="2 3">
    <name type="scientific">Eragrostis curvula</name>
    <name type="common">weeping love grass</name>
    <dbReference type="NCBI Taxonomy" id="38414"/>
    <lineage>
        <taxon>Eukaryota</taxon>
        <taxon>Viridiplantae</taxon>
        <taxon>Streptophyta</taxon>
        <taxon>Embryophyta</taxon>
        <taxon>Tracheophyta</taxon>
        <taxon>Spermatophyta</taxon>
        <taxon>Magnoliopsida</taxon>
        <taxon>Liliopsida</taxon>
        <taxon>Poales</taxon>
        <taxon>Poaceae</taxon>
        <taxon>PACMAD clade</taxon>
        <taxon>Chloridoideae</taxon>
        <taxon>Eragrostideae</taxon>
        <taxon>Eragrostidinae</taxon>
        <taxon>Eragrostis</taxon>
    </lineage>
</organism>
<name>A0A5J9TA76_9POAL</name>
<feature type="non-terminal residue" evidence="2">
    <location>
        <position position="1"/>
    </location>
</feature>
<evidence type="ECO:0000313" key="2">
    <source>
        <dbReference type="EMBL" id="TVU08273.1"/>
    </source>
</evidence>
<evidence type="ECO:0000256" key="1">
    <source>
        <dbReference type="SAM" id="MobiDB-lite"/>
    </source>
</evidence>
<protein>
    <submittedName>
        <fullName evidence="2">Uncharacterized protein</fullName>
    </submittedName>
</protein>
<feature type="region of interest" description="Disordered" evidence="1">
    <location>
        <begin position="1"/>
        <end position="28"/>
    </location>
</feature>
<gene>
    <name evidence="2" type="ORF">EJB05_41671</name>
</gene>
<reference evidence="2 3" key="1">
    <citation type="journal article" date="2019" name="Sci. Rep.">
        <title>A high-quality genome of Eragrostis curvula grass provides insights into Poaceae evolution and supports new strategies to enhance forage quality.</title>
        <authorList>
            <person name="Carballo J."/>
            <person name="Santos B.A.C.M."/>
            <person name="Zappacosta D."/>
            <person name="Garbus I."/>
            <person name="Selva J.P."/>
            <person name="Gallo C.A."/>
            <person name="Diaz A."/>
            <person name="Albertini E."/>
            <person name="Caccamo M."/>
            <person name="Echenique V."/>
        </authorList>
    </citation>
    <scope>NUCLEOTIDE SEQUENCE [LARGE SCALE GENOMIC DNA]</scope>
    <source>
        <strain evidence="3">cv. Victoria</strain>
        <tissue evidence="2">Leaf</tissue>
    </source>
</reference>
<comment type="caution">
    <text evidence="2">The sequence shown here is derived from an EMBL/GenBank/DDBJ whole genome shotgun (WGS) entry which is preliminary data.</text>
</comment>
<accession>A0A5J9TA76</accession>
<sequence length="133" mass="13860">MLESGNAAALTAQGGQGRGAPAPQPRQRRCERHCVRLVADGGGPAAALAATALTNLATIDARKCTDGMQHRAISGDGGVLNPASSASYLLLPVRVGEDKPPRWSVEATPEDRTFMKPFAAALVQSREAFCSFA</sequence>
<proteinExistence type="predicted"/>
<dbReference type="EMBL" id="RWGY01000039">
    <property type="protein sequence ID" value="TVU08273.1"/>
    <property type="molecule type" value="Genomic_DNA"/>
</dbReference>
<keyword evidence="3" id="KW-1185">Reference proteome</keyword>
<dbReference type="Proteomes" id="UP000324897">
    <property type="component" value="Chromosome 3"/>
</dbReference>